<evidence type="ECO:0000313" key="1">
    <source>
        <dbReference type="EMBL" id="CCC99733.1"/>
    </source>
</evidence>
<keyword evidence="1" id="KW-0614">Plasmid</keyword>
<evidence type="ECO:0000313" key="2">
    <source>
        <dbReference type="Proteomes" id="UP000007319"/>
    </source>
</evidence>
<dbReference type="KEGG" id="abs:AZOBR_p120051"/>
<accession>A0A9P1NNH4</accession>
<proteinExistence type="predicted"/>
<name>A0A9P1NNH4_9PROT</name>
<geneLocation type="plasmid" evidence="1 2">
    <name>AZOBR_p1</name>
</geneLocation>
<dbReference type="AlphaFoldDB" id="A0A9P1NNH4"/>
<organism evidence="1 2">
    <name type="scientific">Azospirillum baldaniorum</name>
    <dbReference type="NCBI Taxonomy" id="1064539"/>
    <lineage>
        <taxon>Bacteria</taxon>
        <taxon>Pseudomonadati</taxon>
        <taxon>Pseudomonadota</taxon>
        <taxon>Alphaproteobacteria</taxon>
        <taxon>Rhodospirillales</taxon>
        <taxon>Azospirillaceae</taxon>
        <taxon>Azospirillum</taxon>
    </lineage>
</organism>
<reference evidence="1 2" key="1">
    <citation type="journal article" date="2011" name="PLoS Genet.">
        <title>Azospirillum genomes reveal transition of bacteria from aquatic to terrestrial environments.</title>
        <authorList>
            <person name="Wisniewski-Dye F."/>
            <person name="Borziak K."/>
            <person name="Khalsa-Moyers G."/>
            <person name="Alexandre G."/>
            <person name="Sukharnikov L.O."/>
            <person name="Wuichet K."/>
            <person name="Hurst G.B."/>
            <person name="McDonald W.H."/>
            <person name="Robertson J.S."/>
            <person name="Barbe V."/>
            <person name="Calteau A."/>
            <person name="Rouy Z."/>
            <person name="Mangenot S."/>
            <person name="Prigent-Combaret C."/>
            <person name="Normand P."/>
            <person name="Boyer M."/>
            <person name="Siguier P."/>
            <person name="Dessaux Y."/>
            <person name="Elmerich C."/>
            <person name="Condemine G."/>
            <person name="Krishnen G."/>
            <person name="Kennedy I."/>
            <person name="Paterson A.H."/>
            <person name="Gonzalez V."/>
            <person name="Mavingui P."/>
            <person name="Zhulin I.B."/>
        </authorList>
    </citation>
    <scope>NUCLEOTIDE SEQUENCE [LARGE SCALE GENOMIC DNA]</scope>
    <source>
        <strain evidence="1 2">Sp245</strain>
    </source>
</reference>
<dbReference type="Proteomes" id="UP000007319">
    <property type="component" value="Plasmid AZOBR_p1"/>
</dbReference>
<gene>
    <name evidence="1" type="ORF">AZOBR_p120051</name>
</gene>
<protein>
    <submittedName>
        <fullName evidence="1">Uncharacterized protein</fullName>
    </submittedName>
</protein>
<dbReference type="EMBL" id="HE577328">
    <property type="protein sequence ID" value="CCC99733.1"/>
    <property type="molecule type" value="Genomic_DNA"/>
</dbReference>
<sequence>MRANVMHHSNLFGFYVKFIT</sequence>
<keyword evidence="2" id="KW-1185">Reference proteome</keyword>